<name>A0ABS1NTT4_9ACTN</name>
<comment type="caution">
    <text evidence="1">The sequence shown here is derived from an EMBL/GenBank/DDBJ whole genome shotgun (WGS) entry which is preliminary data.</text>
</comment>
<evidence type="ECO:0000313" key="1">
    <source>
        <dbReference type="EMBL" id="MBL1103503.1"/>
    </source>
</evidence>
<gene>
    <name evidence="1" type="ORF">JK361_02605</name>
</gene>
<protein>
    <submittedName>
        <fullName evidence="1">Uncharacterized protein</fullName>
    </submittedName>
</protein>
<dbReference type="RefSeq" id="WP_201813946.1">
    <property type="nucleotide sequence ID" value="NZ_JAERRH010000001.1"/>
</dbReference>
<evidence type="ECO:0000313" key="2">
    <source>
        <dbReference type="Proteomes" id="UP000621386"/>
    </source>
</evidence>
<keyword evidence="2" id="KW-1185">Reference proteome</keyword>
<sequence>MGIQESGAYLTMHMHVAMLLRQVRPDADPTVLAHLLLAPFMPSLFEHLTAGRGLTQDQI</sequence>
<organism evidence="1 2">
    <name type="scientific">Streptomyces musisoli</name>
    <dbReference type="NCBI Taxonomy" id="2802280"/>
    <lineage>
        <taxon>Bacteria</taxon>
        <taxon>Bacillati</taxon>
        <taxon>Actinomycetota</taxon>
        <taxon>Actinomycetes</taxon>
        <taxon>Kitasatosporales</taxon>
        <taxon>Streptomycetaceae</taxon>
        <taxon>Streptomyces</taxon>
    </lineage>
</organism>
<dbReference type="EMBL" id="JAERRH010000001">
    <property type="protein sequence ID" value="MBL1103503.1"/>
    <property type="molecule type" value="Genomic_DNA"/>
</dbReference>
<reference evidence="1 2" key="1">
    <citation type="submission" date="2021-01" db="EMBL/GenBank/DDBJ databases">
        <title>WGS of actinomycetes isolated from Thailand.</title>
        <authorList>
            <person name="Thawai C."/>
        </authorList>
    </citation>
    <scope>NUCLEOTIDE SEQUENCE [LARGE SCALE GENOMIC DNA]</scope>
    <source>
        <strain evidence="1 2">CH5-8</strain>
    </source>
</reference>
<proteinExistence type="predicted"/>
<dbReference type="Proteomes" id="UP000621386">
    <property type="component" value="Unassembled WGS sequence"/>
</dbReference>
<accession>A0ABS1NTT4</accession>